<dbReference type="CDD" id="cd07377">
    <property type="entry name" value="WHTH_GntR"/>
    <property type="match status" value="1"/>
</dbReference>
<dbReference type="PROSITE" id="PS50949">
    <property type="entry name" value="HTH_GNTR"/>
    <property type="match status" value="1"/>
</dbReference>
<evidence type="ECO:0000256" key="2">
    <source>
        <dbReference type="ARBA" id="ARBA00023125"/>
    </source>
</evidence>
<dbReference type="InterPro" id="IPR011663">
    <property type="entry name" value="UTRA"/>
</dbReference>
<sequence length="240" mass="26099">MSPERPLPRLKHEQVARVLETEIRGGNVPFGRQLPGEAALAERFSVSRNTVRAALSELGEAGLIATRSGKGSFVTFDGRPLDVKLGWARALREQGVDARAEVLRLEQVTDAELADELGESSDRFILVERLRRVADGSPVSYERSRIPATPLSIAAFGAGLADGSLTRLLLGSGLVAAQGEQWVEVRRLEGEDARLLERDPGEAFLWSRCVTRDSGGALVESVESLLDPAHFSLHFSFSAR</sequence>
<dbReference type="SUPFAM" id="SSF46785">
    <property type="entry name" value="Winged helix' DNA-binding domain"/>
    <property type="match status" value="1"/>
</dbReference>
<dbReference type="InterPro" id="IPR036388">
    <property type="entry name" value="WH-like_DNA-bd_sf"/>
</dbReference>
<dbReference type="InterPro" id="IPR000524">
    <property type="entry name" value="Tscrpt_reg_HTH_GntR"/>
</dbReference>
<evidence type="ECO:0000256" key="1">
    <source>
        <dbReference type="ARBA" id="ARBA00023015"/>
    </source>
</evidence>
<dbReference type="InterPro" id="IPR050679">
    <property type="entry name" value="Bact_HTH_transcr_reg"/>
</dbReference>
<name>A0A5C8UX25_9MICO</name>
<dbReference type="RefSeq" id="WP_147781727.1">
    <property type="nucleotide sequence ID" value="NZ_VRMG01000002.1"/>
</dbReference>
<evidence type="ECO:0000259" key="4">
    <source>
        <dbReference type="PROSITE" id="PS50949"/>
    </source>
</evidence>
<protein>
    <submittedName>
        <fullName evidence="5">GntR family transcriptional regulator</fullName>
    </submittedName>
</protein>
<dbReference type="GO" id="GO:0045892">
    <property type="term" value="P:negative regulation of DNA-templated transcription"/>
    <property type="evidence" value="ECO:0007669"/>
    <property type="project" value="TreeGrafter"/>
</dbReference>
<dbReference type="EMBL" id="VRMG01000002">
    <property type="protein sequence ID" value="TXN32630.1"/>
    <property type="molecule type" value="Genomic_DNA"/>
</dbReference>
<dbReference type="Pfam" id="PF00392">
    <property type="entry name" value="GntR"/>
    <property type="match status" value="1"/>
</dbReference>
<accession>A0A5C8UX25</accession>
<keyword evidence="6" id="KW-1185">Reference proteome</keyword>
<dbReference type="SUPFAM" id="SSF64288">
    <property type="entry name" value="Chorismate lyase-like"/>
    <property type="match status" value="1"/>
</dbReference>
<dbReference type="GO" id="GO:0003677">
    <property type="term" value="F:DNA binding"/>
    <property type="evidence" value="ECO:0007669"/>
    <property type="project" value="UniProtKB-KW"/>
</dbReference>
<dbReference type="PANTHER" id="PTHR44846">
    <property type="entry name" value="MANNOSYL-D-GLYCERATE TRANSPORT/METABOLISM SYSTEM REPRESSOR MNGR-RELATED"/>
    <property type="match status" value="1"/>
</dbReference>
<dbReference type="Gene3D" id="3.40.1410.10">
    <property type="entry name" value="Chorismate lyase-like"/>
    <property type="match status" value="1"/>
</dbReference>
<dbReference type="AlphaFoldDB" id="A0A5C8UX25"/>
<dbReference type="GO" id="GO:0003700">
    <property type="term" value="F:DNA-binding transcription factor activity"/>
    <property type="evidence" value="ECO:0007669"/>
    <property type="project" value="InterPro"/>
</dbReference>
<feature type="domain" description="HTH gntR-type" evidence="4">
    <location>
        <begin position="9"/>
        <end position="77"/>
    </location>
</feature>
<dbReference type="Pfam" id="PF07702">
    <property type="entry name" value="UTRA"/>
    <property type="match status" value="1"/>
</dbReference>
<evidence type="ECO:0000256" key="3">
    <source>
        <dbReference type="ARBA" id="ARBA00023163"/>
    </source>
</evidence>
<dbReference type="InterPro" id="IPR028978">
    <property type="entry name" value="Chorismate_lyase_/UTRA_dom_sf"/>
</dbReference>
<reference evidence="5 6" key="1">
    <citation type="submission" date="2019-08" db="EMBL/GenBank/DDBJ databases">
        <title>Bacterial whole genome sequence for Glaciihabitans sp. CHu50b-6-2.</title>
        <authorList>
            <person name="Jin L."/>
        </authorList>
    </citation>
    <scope>NUCLEOTIDE SEQUENCE [LARGE SCALE GENOMIC DNA]</scope>
    <source>
        <strain evidence="5 6">CHu50b-6-2</strain>
    </source>
</reference>
<dbReference type="PRINTS" id="PR00035">
    <property type="entry name" value="HTHGNTR"/>
</dbReference>
<organism evidence="5 6">
    <name type="scientific">Lacisediminihabitans profunda</name>
    <dbReference type="NCBI Taxonomy" id="2594790"/>
    <lineage>
        <taxon>Bacteria</taxon>
        <taxon>Bacillati</taxon>
        <taxon>Actinomycetota</taxon>
        <taxon>Actinomycetes</taxon>
        <taxon>Micrococcales</taxon>
        <taxon>Microbacteriaceae</taxon>
        <taxon>Lacisediminihabitans</taxon>
    </lineage>
</organism>
<proteinExistence type="predicted"/>
<dbReference type="Proteomes" id="UP000321379">
    <property type="component" value="Unassembled WGS sequence"/>
</dbReference>
<keyword evidence="2" id="KW-0238">DNA-binding</keyword>
<gene>
    <name evidence="5" type="ORF">FVP33_00710</name>
</gene>
<keyword evidence="1" id="KW-0805">Transcription regulation</keyword>
<dbReference type="InterPro" id="IPR036390">
    <property type="entry name" value="WH_DNA-bd_sf"/>
</dbReference>
<dbReference type="PANTHER" id="PTHR44846:SF17">
    <property type="entry name" value="GNTR-FAMILY TRANSCRIPTIONAL REGULATOR"/>
    <property type="match status" value="1"/>
</dbReference>
<dbReference type="SMART" id="SM00345">
    <property type="entry name" value="HTH_GNTR"/>
    <property type="match status" value="1"/>
</dbReference>
<dbReference type="SMART" id="SM00866">
    <property type="entry name" value="UTRA"/>
    <property type="match status" value="1"/>
</dbReference>
<comment type="caution">
    <text evidence="5">The sequence shown here is derived from an EMBL/GenBank/DDBJ whole genome shotgun (WGS) entry which is preliminary data.</text>
</comment>
<evidence type="ECO:0000313" key="5">
    <source>
        <dbReference type="EMBL" id="TXN32630.1"/>
    </source>
</evidence>
<keyword evidence="3" id="KW-0804">Transcription</keyword>
<evidence type="ECO:0000313" key="6">
    <source>
        <dbReference type="Proteomes" id="UP000321379"/>
    </source>
</evidence>
<dbReference type="Gene3D" id="1.10.10.10">
    <property type="entry name" value="Winged helix-like DNA-binding domain superfamily/Winged helix DNA-binding domain"/>
    <property type="match status" value="1"/>
</dbReference>